<reference evidence="1" key="1">
    <citation type="journal article" date="2007" name="Science">
        <title>Draft genome of the filarial nematode parasite Brugia malayi.</title>
        <authorList>
            <person name="Ghedin E."/>
            <person name="Wang S."/>
            <person name="Spiro D."/>
            <person name="Caler E."/>
            <person name="Zhao Q."/>
            <person name="Crabtree J."/>
            <person name="Allen J.E."/>
            <person name="Delcher A.L."/>
            <person name="Guiliano D.B."/>
            <person name="Miranda-Saavedra D."/>
            <person name="Angiuoli S.V."/>
            <person name="Creasy T."/>
            <person name="Amedeo P."/>
            <person name="Haas B."/>
            <person name="El-Sayed N.M."/>
            <person name="Wortman J.R."/>
            <person name="Feldblyum T."/>
            <person name="Tallon L."/>
            <person name="Schatz M."/>
            <person name="Shumway M."/>
            <person name="Koo H."/>
            <person name="Salzberg S.L."/>
            <person name="Schobel S."/>
            <person name="Pertea M."/>
            <person name="Pop M."/>
            <person name="White O."/>
            <person name="Barton G.J."/>
            <person name="Carlow C.K."/>
            <person name="Crawford M.J."/>
            <person name="Daub J."/>
            <person name="Dimmic M.W."/>
            <person name="Estes C.F."/>
            <person name="Foster J.M."/>
            <person name="Ganatra M."/>
            <person name="Gregory W.F."/>
            <person name="Johnson N.M."/>
            <person name="Jin J."/>
            <person name="Komuniecki R."/>
            <person name="Korf I."/>
            <person name="Kumar S."/>
            <person name="Laney S."/>
            <person name="Li B.W."/>
            <person name="Li W."/>
            <person name="Lindblom T.H."/>
            <person name="Lustigman S."/>
            <person name="Ma D."/>
            <person name="Maina C.V."/>
            <person name="Martin D.M."/>
            <person name="McCarter J.P."/>
            <person name="McReynolds L."/>
            <person name="Mitreva M."/>
            <person name="Nutman T.B."/>
            <person name="Parkinson J."/>
            <person name="Peregrin-Alvarez J.M."/>
            <person name="Poole C."/>
            <person name="Ren Q."/>
            <person name="Saunders L."/>
            <person name="Sluder A.E."/>
            <person name="Smith K."/>
            <person name="Stanke M."/>
            <person name="Unnasch T.R."/>
            <person name="Ware J."/>
            <person name="Wei A.D."/>
            <person name="Weil G."/>
            <person name="Williams D.J."/>
            <person name="Zhang Y."/>
            <person name="Williams S.A."/>
            <person name="Fraser-Liggett C."/>
            <person name="Slatko B."/>
            <person name="Blaxter M.L."/>
            <person name="Scott A.L."/>
        </authorList>
    </citation>
    <scope>NUCLEOTIDE SEQUENCE [LARGE SCALE GENOMIC DNA]</scope>
</reference>
<proteinExistence type="predicted"/>
<dbReference type="AlphaFoldDB" id="A8Q5F1"/>
<name>A8Q5F1_BRUMA</name>
<organism evidence="1">
    <name type="scientific">Brugia malayi</name>
    <name type="common">Filarial nematode worm</name>
    <dbReference type="NCBI Taxonomy" id="6279"/>
    <lineage>
        <taxon>Eukaryota</taxon>
        <taxon>Metazoa</taxon>
        <taxon>Ecdysozoa</taxon>
        <taxon>Nematoda</taxon>
        <taxon>Chromadorea</taxon>
        <taxon>Rhabditida</taxon>
        <taxon>Spirurina</taxon>
        <taxon>Spiruromorpha</taxon>
        <taxon>Filarioidea</taxon>
        <taxon>Onchocercidae</taxon>
        <taxon>Brugia</taxon>
    </lineage>
</organism>
<accession>A8Q5F1</accession>
<evidence type="ECO:0000313" key="1">
    <source>
        <dbReference type="EMBL" id="EDP31064.1"/>
    </source>
</evidence>
<sequence>MTVLCYLLSLSLIFELQLFQFVALFCLTQILREDALGSQSLALEFLRIGMLRYILESVADINLSGFETNDILSLEHCNIILTLFIRLGLTSCGWNGLQDVNALQVLANIPLWSDPPKDLFLASSFDLKTRSVPALYMNYVTNIVYLCIALCSNSHWKRISFQVLRLLSCSADVLNHLIRTNRQNSFLKKCGILVAHIYHFDAPTRPFIEKSSCLNALRKLSGKMSLSSSAHLKAAFNTPRHLFNNTSSIIN</sequence>
<dbReference type="EMBL" id="DS239416">
    <property type="protein sequence ID" value="EDP31064.1"/>
    <property type="molecule type" value="Genomic_DNA"/>
</dbReference>
<protein>
    <submittedName>
        <fullName evidence="1">Uncharacterized protein</fullName>
    </submittedName>
</protein>
<gene>
    <name evidence="1" type="ORF">Bm1_44260</name>
</gene>